<comment type="similarity">
    <text evidence="1">Belongs to the SMP-30/CGR1 family.</text>
</comment>
<dbReference type="Gene3D" id="2.120.10.30">
    <property type="entry name" value="TolB, C-terminal domain"/>
    <property type="match status" value="1"/>
</dbReference>
<sequence length="277" mass="30367">MSEPTIFLDNLAMPESGRWHDGRLWFCNWIEQQVVAVDADGKTEYFPVPVEQLMGWSIDWLADGRMLTTGEKLRRYEPDGSVTVLAEQKANELVLDAHDNIYLNGADFNFAGGEAPKPGYIKLVTPDGQVRQVADEIQFPNGMVLTHDGRTLVISESFAGRLSAFGVEPDGGLSNRRVFAENLGPDGICLDAEGAIWVQTGGNAVVRVTDGGEILQHIDLPENRAPFALTLADFNGPTLCILTSEWHTDDSITDNLDRLKNGPRTGQIFTVPVSVGR</sequence>
<accession>A0A4U3LH17</accession>
<keyword evidence="2" id="KW-0378">Hydrolase</keyword>
<dbReference type="InterPro" id="IPR051262">
    <property type="entry name" value="SMP-30/CGR1_Lactonase"/>
</dbReference>
<gene>
    <name evidence="4" type="ORF">FDA38_39210</name>
</gene>
<comment type="caution">
    <text evidence="4">The sequence shown here is derived from an EMBL/GenBank/DDBJ whole genome shotgun (WGS) entry which is preliminary data.</text>
</comment>
<dbReference type="InterPro" id="IPR013658">
    <property type="entry name" value="SGL"/>
</dbReference>
<dbReference type="PANTHER" id="PTHR47572">
    <property type="entry name" value="LIPOPROTEIN-RELATED"/>
    <property type="match status" value="1"/>
</dbReference>
<proteinExistence type="inferred from homology"/>
<evidence type="ECO:0000313" key="5">
    <source>
        <dbReference type="Proteomes" id="UP000305836"/>
    </source>
</evidence>
<dbReference type="GO" id="GO:0016787">
    <property type="term" value="F:hydrolase activity"/>
    <property type="evidence" value="ECO:0007669"/>
    <property type="project" value="UniProtKB-KW"/>
</dbReference>
<dbReference type="InterPro" id="IPR011042">
    <property type="entry name" value="6-blade_b-propeller_TolB-like"/>
</dbReference>
<dbReference type="AlphaFoldDB" id="A0A4U3LH17"/>
<feature type="domain" description="SMP-30/Gluconolactonase/LRE-like region" evidence="3">
    <location>
        <begin position="14"/>
        <end position="243"/>
    </location>
</feature>
<dbReference type="PANTHER" id="PTHR47572:SF4">
    <property type="entry name" value="LACTONASE DRP35"/>
    <property type="match status" value="1"/>
</dbReference>
<dbReference type="SUPFAM" id="SSF63829">
    <property type="entry name" value="Calcium-dependent phosphotriesterase"/>
    <property type="match status" value="1"/>
</dbReference>
<protein>
    <submittedName>
        <fullName evidence="4">SMP-30/gluconolactonase/LRE family protein</fullName>
    </submittedName>
</protein>
<dbReference type="EMBL" id="SZPZ01000007">
    <property type="protein sequence ID" value="TKK73347.1"/>
    <property type="molecule type" value="Genomic_DNA"/>
</dbReference>
<evidence type="ECO:0000256" key="1">
    <source>
        <dbReference type="ARBA" id="ARBA00008853"/>
    </source>
</evidence>
<evidence type="ECO:0000256" key="2">
    <source>
        <dbReference type="ARBA" id="ARBA00022801"/>
    </source>
</evidence>
<evidence type="ECO:0000313" key="4">
    <source>
        <dbReference type="EMBL" id="TKK73347.1"/>
    </source>
</evidence>
<dbReference type="Pfam" id="PF08450">
    <property type="entry name" value="SGL"/>
    <property type="match status" value="1"/>
</dbReference>
<dbReference type="Proteomes" id="UP000305836">
    <property type="component" value="Unassembled WGS sequence"/>
</dbReference>
<dbReference type="RefSeq" id="WP_137259266.1">
    <property type="nucleotide sequence ID" value="NZ_JBHSPQ010000008.1"/>
</dbReference>
<organism evidence="4 5">
    <name type="scientific">Kribbella jiaozuonensis</name>
    <dbReference type="NCBI Taxonomy" id="2575441"/>
    <lineage>
        <taxon>Bacteria</taxon>
        <taxon>Bacillati</taxon>
        <taxon>Actinomycetota</taxon>
        <taxon>Actinomycetes</taxon>
        <taxon>Propionibacteriales</taxon>
        <taxon>Kribbellaceae</taxon>
        <taxon>Kribbella</taxon>
    </lineage>
</organism>
<dbReference type="OrthoDB" id="2633250at2"/>
<reference evidence="4 5" key="1">
    <citation type="submission" date="2019-04" db="EMBL/GenBank/DDBJ databases">
        <title>Kribbella sp. NEAU-THZ 27 nov., a novel actinomycete isolated from soil.</title>
        <authorList>
            <person name="Duan L."/>
        </authorList>
    </citation>
    <scope>NUCLEOTIDE SEQUENCE [LARGE SCALE GENOMIC DNA]</scope>
    <source>
        <strain evidence="5">NEAU-THZ27</strain>
    </source>
</reference>
<evidence type="ECO:0000259" key="3">
    <source>
        <dbReference type="Pfam" id="PF08450"/>
    </source>
</evidence>
<name>A0A4U3LH17_9ACTN</name>
<keyword evidence="5" id="KW-1185">Reference proteome</keyword>